<keyword evidence="7 9" id="KW-0472">Membrane</keyword>
<sequence length="474" mass="53800">MLFNSYTFAVFFCIVTVIYYTLPHWNIRKIFLLVASYLFYAAWNPPFIILILFSTVLGWWSARLIDRAIQPVSKRFLLIVSLTINFGLLGFFKYGNFLVENITALANTIGVNYNPDRFDIILPIRISFYTFETVSYILDVYFGKSKASCSLLDYALYLAFFPHLVAGPILRADDFIQQCDRKQPFVFSNFIWGLILAVLGLFEKVVVADGVLAPIVESLFSAQGIPNFGSAWGGTLAFTGQVFCDFAGYSTCSIGIALCLGFVLPKNFQFPYAAIGFSDFWRRWHISLSTWLRDYLYIPLGGNRKGQTRTQINLMLTMLLGGLWHGASWTFVVWGGLHGSYLIGERWLSKSLGHYSIWQQPLVRLLLALGTFILVCFTWVFFRASSFEQAINILAAMLNVSNRSATLLLDSKAIMTAVGMTIAILFVHWQLKDRTLEEFVAKLPWWVISVSLAGMLYAIATLPGEDRSFIYFQF</sequence>
<feature type="transmembrane region" description="Helical" evidence="10">
    <location>
        <begin position="76"/>
        <end position="99"/>
    </location>
</feature>
<protein>
    <submittedName>
        <fullName evidence="11">Membrane-bound O-acyltransferase family protein</fullName>
    </submittedName>
</protein>
<feature type="transmembrane region" description="Helical" evidence="10">
    <location>
        <begin position="443"/>
        <end position="462"/>
    </location>
</feature>
<gene>
    <name evidence="11" type="ORF">C7B77_02465</name>
</gene>
<comment type="subcellular location">
    <subcellularLocation>
        <location evidence="1">Cell membrane</location>
        <topology evidence="1">Multi-pass membrane protein</topology>
    </subcellularLocation>
</comment>
<evidence type="ECO:0000256" key="10">
    <source>
        <dbReference type="SAM" id="Phobius"/>
    </source>
</evidence>
<keyword evidence="3 9" id="KW-1003">Cell membrane</keyword>
<evidence type="ECO:0000313" key="11">
    <source>
        <dbReference type="EMBL" id="PSB59037.1"/>
    </source>
</evidence>
<name>A0A2T1GMB1_9CYAN</name>
<dbReference type="InterPro" id="IPR051085">
    <property type="entry name" value="MB_O-acyltransferase"/>
</dbReference>
<evidence type="ECO:0000256" key="9">
    <source>
        <dbReference type="PIRNR" id="PIRNR016636"/>
    </source>
</evidence>
<feature type="transmembrane region" description="Helical" evidence="10">
    <location>
        <begin position="357"/>
        <end position="382"/>
    </location>
</feature>
<dbReference type="AlphaFoldDB" id="A0A2T1GMB1"/>
<dbReference type="GO" id="GO:0042121">
    <property type="term" value="P:alginic acid biosynthetic process"/>
    <property type="evidence" value="ECO:0007669"/>
    <property type="project" value="InterPro"/>
</dbReference>
<dbReference type="PIRSF" id="PIRSF500217">
    <property type="entry name" value="AlgI"/>
    <property type="match status" value="1"/>
</dbReference>
<dbReference type="InterPro" id="IPR028362">
    <property type="entry name" value="AlgI"/>
</dbReference>
<keyword evidence="8 9" id="KW-0012">Acyltransferase</keyword>
<dbReference type="Pfam" id="PF03062">
    <property type="entry name" value="MBOAT"/>
    <property type="match status" value="1"/>
</dbReference>
<feature type="transmembrane region" description="Helical" evidence="10">
    <location>
        <begin position="314"/>
        <end position="337"/>
    </location>
</feature>
<keyword evidence="5 10" id="KW-0812">Transmembrane</keyword>
<dbReference type="Proteomes" id="UP000238937">
    <property type="component" value="Unassembled WGS sequence"/>
</dbReference>
<evidence type="ECO:0000256" key="5">
    <source>
        <dbReference type="ARBA" id="ARBA00022692"/>
    </source>
</evidence>
<feature type="transmembrane region" description="Helical" evidence="10">
    <location>
        <begin position="184"/>
        <end position="202"/>
    </location>
</feature>
<accession>A0A2T1GMB1</accession>
<keyword evidence="4 9" id="KW-0808">Transferase</keyword>
<dbReference type="PIRSF" id="PIRSF016636">
    <property type="entry name" value="AlgI_DltB"/>
    <property type="match status" value="1"/>
</dbReference>
<feature type="transmembrane region" description="Helical" evidence="10">
    <location>
        <begin position="246"/>
        <end position="264"/>
    </location>
</feature>
<dbReference type="EMBL" id="PVWO01000016">
    <property type="protein sequence ID" value="PSB59037.1"/>
    <property type="molecule type" value="Genomic_DNA"/>
</dbReference>
<dbReference type="InterPro" id="IPR004299">
    <property type="entry name" value="MBOAT_fam"/>
</dbReference>
<keyword evidence="6 10" id="KW-1133">Transmembrane helix</keyword>
<evidence type="ECO:0000256" key="4">
    <source>
        <dbReference type="ARBA" id="ARBA00022679"/>
    </source>
</evidence>
<dbReference type="OrthoDB" id="9805788at2"/>
<evidence type="ECO:0000256" key="8">
    <source>
        <dbReference type="ARBA" id="ARBA00023315"/>
    </source>
</evidence>
<evidence type="ECO:0000256" key="2">
    <source>
        <dbReference type="ARBA" id="ARBA00010323"/>
    </source>
</evidence>
<organism evidence="11 12">
    <name type="scientific">Chamaesiphon polymorphus CCALA 037</name>
    <dbReference type="NCBI Taxonomy" id="2107692"/>
    <lineage>
        <taxon>Bacteria</taxon>
        <taxon>Bacillati</taxon>
        <taxon>Cyanobacteriota</taxon>
        <taxon>Cyanophyceae</taxon>
        <taxon>Gomontiellales</taxon>
        <taxon>Chamaesiphonaceae</taxon>
        <taxon>Chamaesiphon</taxon>
    </lineage>
</organism>
<evidence type="ECO:0000256" key="6">
    <source>
        <dbReference type="ARBA" id="ARBA00022989"/>
    </source>
</evidence>
<feature type="transmembrane region" description="Helical" evidence="10">
    <location>
        <begin position="6"/>
        <end position="23"/>
    </location>
</feature>
<evidence type="ECO:0000256" key="1">
    <source>
        <dbReference type="ARBA" id="ARBA00004651"/>
    </source>
</evidence>
<evidence type="ECO:0000256" key="3">
    <source>
        <dbReference type="ARBA" id="ARBA00022475"/>
    </source>
</evidence>
<feature type="transmembrane region" description="Helical" evidence="10">
    <location>
        <begin position="30"/>
        <end position="56"/>
    </location>
</feature>
<evidence type="ECO:0000313" key="12">
    <source>
        <dbReference type="Proteomes" id="UP000238937"/>
    </source>
</evidence>
<dbReference type="InterPro" id="IPR024194">
    <property type="entry name" value="Ac/AlaTfrase_AlgI/DltB"/>
</dbReference>
<dbReference type="PANTHER" id="PTHR13285:SF23">
    <property type="entry name" value="TEICHOIC ACID D-ALANYLTRANSFERASE"/>
    <property type="match status" value="1"/>
</dbReference>
<comment type="caution">
    <text evidence="11">The sequence shown here is derived from an EMBL/GenBank/DDBJ whole genome shotgun (WGS) entry which is preliminary data.</text>
</comment>
<reference evidence="11 12" key="1">
    <citation type="submission" date="2018-03" db="EMBL/GenBank/DDBJ databases">
        <title>The ancient ancestry and fast evolution of plastids.</title>
        <authorList>
            <person name="Moore K.R."/>
            <person name="Magnabosco C."/>
            <person name="Momper L."/>
            <person name="Gold D.A."/>
            <person name="Bosak T."/>
            <person name="Fournier G.P."/>
        </authorList>
    </citation>
    <scope>NUCLEOTIDE SEQUENCE [LARGE SCALE GENOMIC DNA]</scope>
    <source>
        <strain evidence="11 12">CCALA 037</strain>
    </source>
</reference>
<dbReference type="RefSeq" id="WP_106299982.1">
    <property type="nucleotide sequence ID" value="NZ_PVWO01000016.1"/>
</dbReference>
<comment type="similarity">
    <text evidence="2 9">Belongs to the membrane-bound acyltransferase family.</text>
</comment>
<evidence type="ECO:0000256" key="7">
    <source>
        <dbReference type="ARBA" id="ARBA00023136"/>
    </source>
</evidence>
<dbReference type="GO" id="GO:0005886">
    <property type="term" value="C:plasma membrane"/>
    <property type="evidence" value="ECO:0007669"/>
    <property type="project" value="UniProtKB-SubCell"/>
</dbReference>
<dbReference type="GO" id="GO:0016746">
    <property type="term" value="F:acyltransferase activity"/>
    <property type="evidence" value="ECO:0007669"/>
    <property type="project" value="UniProtKB-KW"/>
</dbReference>
<proteinExistence type="inferred from homology"/>
<feature type="transmembrane region" description="Helical" evidence="10">
    <location>
        <begin position="413"/>
        <end position="431"/>
    </location>
</feature>
<dbReference type="PANTHER" id="PTHR13285">
    <property type="entry name" value="ACYLTRANSFERASE"/>
    <property type="match status" value="1"/>
</dbReference>
<keyword evidence="12" id="KW-1185">Reference proteome</keyword>